<dbReference type="EMBL" id="ML208524">
    <property type="protein sequence ID" value="TFK63410.1"/>
    <property type="molecule type" value="Genomic_DNA"/>
</dbReference>
<name>A0ACD3AD97_9AGAR</name>
<proteinExistence type="predicted"/>
<dbReference type="Proteomes" id="UP000308600">
    <property type="component" value="Unassembled WGS sequence"/>
</dbReference>
<protein>
    <submittedName>
        <fullName evidence="1">Uncharacterized protein</fullName>
    </submittedName>
</protein>
<feature type="non-terminal residue" evidence="1">
    <location>
        <position position="1"/>
    </location>
</feature>
<accession>A0ACD3AD97</accession>
<keyword evidence="2" id="KW-1185">Reference proteome</keyword>
<reference evidence="1 2" key="1">
    <citation type="journal article" date="2019" name="Nat. Ecol. Evol.">
        <title>Megaphylogeny resolves global patterns of mushroom evolution.</title>
        <authorList>
            <person name="Varga T."/>
            <person name="Krizsan K."/>
            <person name="Foldi C."/>
            <person name="Dima B."/>
            <person name="Sanchez-Garcia M."/>
            <person name="Sanchez-Ramirez S."/>
            <person name="Szollosi G.J."/>
            <person name="Szarkandi J.G."/>
            <person name="Papp V."/>
            <person name="Albert L."/>
            <person name="Andreopoulos W."/>
            <person name="Angelini C."/>
            <person name="Antonin V."/>
            <person name="Barry K.W."/>
            <person name="Bougher N.L."/>
            <person name="Buchanan P."/>
            <person name="Buyck B."/>
            <person name="Bense V."/>
            <person name="Catcheside P."/>
            <person name="Chovatia M."/>
            <person name="Cooper J."/>
            <person name="Damon W."/>
            <person name="Desjardin D."/>
            <person name="Finy P."/>
            <person name="Geml J."/>
            <person name="Haridas S."/>
            <person name="Hughes K."/>
            <person name="Justo A."/>
            <person name="Karasinski D."/>
            <person name="Kautmanova I."/>
            <person name="Kiss B."/>
            <person name="Kocsube S."/>
            <person name="Kotiranta H."/>
            <person name="LaButti K.M."/>
            <person name="Lechner B.E."/>
            <person name="Liimatainen K."/>
            <person name="Lipzen A."/>
            <person name="Lukacs Z."/>
            <person name="Mihaltcheva S."/>
            <person name="Morgado L.N."/>
            <person name="Niskanen T."/>
            <person name="Noordeloos M.E."/>
            <person name="Ohm R.A."/>
            <person name="Ortiz-Santana B."/>
            <person name="Ovrebo C."/>
            <person name="Racz N."/>
            <person name="Riley R."/>
            <person name="Savchenko A."/>
            <person name="Shiryaev A."/>
            <person name="Soop K."/>
            <person name="Spirin V."/>
            <person name="Szebenyi C."/>
            <person name="Tomsovsky M."/>
            <person name="Tulloss R.E."/>
            <person name="Uehling J."/>
            <person name="Grigoriev I.V."/>
            <person name="Vagvolgyi C."/>
            <person name="Papp T."/>
            <person name="Martin F.M."/>
            <person name="Miettinen O."/>
            <person name="Hibbett D.S."/>
            <person name="Nagy L.G."/>
        </authorList>
    </citation>
    <scope>NUCLEOTIDE SEQUENCE [LARGE SCALE GENOMIC DNA]</scope>
    <source>
        <strain evidence="1 2">NL-1719</strain>
    </source>
</reference>
<evidence type="ECO:0000313" key="1">
    <source>
        <dbReference type="EMBL" id="TFK63410.1"/>
    </source>
</evidence>
<gene>
    <name evidence="1" type="ORF">BDN72DRAFT_775918</name>
</gene>
<organism evidence="1 2">
    <name type="scientific">Pluteus cervinus</name>
    <dbReference type="NCBI Taxonomy" id="181527"/>
    <lineage>
        <taxon>Eukaryota</taxon>
        <taxon>Fungi</taxon>
        <taxon>Dikarya</taxon>
        <taxon>Basidiomycota</taxon>
        <taxon>Agaricomycotina</taxon>
        <taxon>Agaricomycetes</taxon>
        <taxon>Agaricomycetidae</taxon>
        <taxon>Agaricales</taxon>
        <taxon>Pluteineae</taxon>
        <taxon>Pluteaceae</taxon>
        <taxon>Pluteus</taxon>
    </lineage>
</organism>
<sequence>TITFYEPFYDLDRFFDEAVAPTFRGHHRIQCAQDQGTSNGAIRSLKPKMDLHEDTSSPQLPQGVKVKNLESS</sequence>
<evidence type="ECO:0000313" key="2">
    <source>
        <dbReference type="Proteomes" id="UP000308600"/>
    </source>
</evidence>